<reference evidence="2" key="2">
    <citation type="journal article" date="2020" name="Nat. Commun.">
        <title>Large-scale genome sequencing of mycorrhizal fungi provides insights into the early evolution of symbiotic traits.</title>
        <authorList>
            <person name="Miyauchi S."/>
            <person name="Kiss E."/>
            <person name="Kuo A."/>
            <person name="Drula E."/>
            <person name="Kohler A."/>
            <person name="Sanchez-Garcia M."/>
            <person name="Morin E."/>
            <person name="Andreopoulos B."/>
            <person name="Barry K.W."/>
            <person name="Bonito G."/>
            <person name="Buee M."/>
            <person name="Carver A."/>
            <person name="Chen C."/>
            <person name="Cichocki N."/>
            <person name="Clum A."/>
            <person name="Culley D."/>
            <person name="Crous P.W."/>
            <person name="Fauchery L."/>
            <person name="Girlanda M."/>
            <person name="Hayes R.D."/>
            <person name="Keri Z."/>
            <person name="LaButti K."/>
            <person name="Lipzen A."/>
            <person name="Lombard V."/>
            <person name="Magnuson J."/>
            <person name="Maillard F."/>
            <person name="Murat C."/>
            <person name="Nolan M."/>
            <person name="Ohm R.A."/>
            <person name="Pangilinan J."/>
            <person name="Pereira M.F."/>
            <person name="Perotto S."/>
            <person name="Peter M."/>
            <person name="Pfister S."/>
            <person name="Riley R."/>
            <person name="Sitrit Y."/>
            <person name="Stielow J.B."/>
            <person name="Szollosi G."/>
            <person name="Zifcakova L."/>
            <person name="Stursova M."/>
            <person name="Spatafora J.W."/>
            <person name="Tedersoo L."/>
            <person name="Vaario L.M."/>
            <person name="Yamada A."/>
            <person name="Yan M."/>
            <person name="Wang P."/>
            <person name="Xu J."/>
            <person name="Bruns T."/>
            <person name="Baldrian P."/>
            <person name="Vilgalys R."/>
            <person name="Dunand C."/>
            <person name="Henrissat B."/>
            <person name="Grigoriev I.V."/>
            <person name="Hibbett D."/>
            <person name="Nagy L.G."/>
            <person name="Martin F.M."/>
        </authorList>
    </citation>
    <scope>NUCLEOTIDE SEQUENCE</scope>
    <source>
        <strain evidence="2">BED1</strain>
    </source>
</reference>
<gene>
    <name evidence="2" type="ORF">L210DRAFT_3643493</name>
</gene>
<proteinExistence type="predicted"/>
<sequence length="346" mass="38188">MSTQAQTIFFVGATGYLGSQFLLLLNEKLPQLHVVALLRNATPVRKEQLQKLYSNISFVEGSLDDDAIIQEQAAKVDIVINAEFRSSSEHQVYAPTLAGLETNSKNNPGKPPLYIHVSGCGIVSDNARGEPVEYVKEWSDLGLDLKQCNPENTHLDSDIPIVEAGSRTEDPVRTIIYFPAQIYGVGEENNAVVAHFLDMMKNVATRHVGVGRNAMNNIHVKDCAMGLFLILQAALEGRADEGPEGLCEKKLFGKYGARITYHDWTKVMGDYLLSKGIIKEGGTRPMPAEVVDPLGSYGWSLLGGNQFVKPERLYKLGWEPTESTKLSLLDSIPEAVDQVLKDQMRE</sequence>
<evidence type="ECO:0000313" key="3">
    <source>
        <dbReference type="Proteomes" id="UP001194468"/>
    </source>
</evidence>
<evidence type="ECO:0000259" key="1">
    <source>
        <dbReference type="Pfam" id="PF05368"/>
    </source>
</evidence>
<dbReference type="Gene3D" id="3.40.50.720">
    <property type="entry name" value="NAD(P)-binding Rossmann-like Domain"/>
    <property type="match status" value="1"/>
</dbReference>
<dbReference type="InterPro" id="IPR036291">
    <property type="entry name" value="NAD(P)-bd_dom_sf"/>
</dbReference>
<dbReference type="GO" id="GO:0004029">
    <property type="term" value="F:aldehyde dehydrogenase (NAD+) activity"/>
    <property type="evidence" value="ECO:0007669"/>
    <property type="project" value="TreeGrafter"/>
</dbReference>
<name>A0AAD4BYZ0_BOLED</name>
<comment type="caution">
    <text evidence="2">The sequence shown here is derived from an EMBL/GenBank/DDBJ whole genome shotgun (WGS) entry which is preliminary data.</text>
</comment>
<dbReference type="GO" id="GO:0005737">
    <property type="term" value="C:cytoplasm"/>
    <property type="evidence" value="ECO:0007669"/>
    <property type="project" value="TreeGrafter"/>
</dbReference>
<dbReference type="SUPFAM" id="SSF51735">
    <property type="entry name" value="NAD(P)-binding Rossmann-fold domains"/>
    <property type="match status" value="1"/>
</dbReference>
<keyword evidence="3" id="KW-1185">Reference proteome</keyword>
<organism evidence="2 3">
    <name type="scientific">Boletus edulis BED1</name>
    <dbReference type="NCBI Taxonomy" id="1328754"/>
    <lineage>
        <taxon>Eukaryota</taxon>
        <taxon>Fungi</taxon>
        <taxon>Dikarya</taxon>
        <taxon>Basidiomycota</taxon>
        <taxon>Agaricomycotina</taxon>
        <taxon>Agaricomycetes</taxon>
        <taxon>Agaricomycetidae</taxon>
        <taxon>Boletales</taxon>
        <taxon>Boletineae</taxon>
        <taxon>Boletaceae</taxon>
        <taxon>Boletoideae</taxon>
        <taxon>Boletus</taxon>
    </lineage>
</organism>
<dbReference type="PANTHER" id="PTHR48079">
    <property type="entry name" value="PROTEIN YEEZ"/>
    <property type="match status" value="1"/>
</dbReference>
<dbReference type="InterPro" id="IPR051783">
    <property type="entry name" value="NAD(P)-dependent_oxidoreduct"/>
</dbReference>
<feature type="domain" description="NmrA-like" evidence="1">
    <location>
        <begin position="5"/>
        <end position="82"/>
    </location>
</feature>
<reference evidence="2" key="1">
    <citation type="submission" date="2019-10" db="EMBL/GenBank/DDBJ databases">
        <authorList>
            <consortium name="DOE Joint Genome Institute"/>
            <person name="Kuo A."/>
            <person name="Miyauchi S."/>
            <person name="Kiss E."/>
            <person name="Drula E."/>
            <person name="Kohler A."/>
            <person name="Sanchez-Garcia M."/>
            <person name="Andreopoulos B."/>
            <person name="Barry K.W."/>
            <person name="Bonito G."/>
            <person name="Buee M."/>
            <person name="Carver A."/>
            <person name="Chen C."/>
            <person name="Cichocki N."/>
            <person name="Clum A."/>
            <person name="Culley D."/>
            <person name="Crous P.W."/>
            <person name="Fauchery L."/>
            <person name="Girlanda M."/>
            <person name="Hayes R."/>
            <person name="Keri Z."/>
            <person name="LaButti K."/>
            <person name="Lipzen A."/>
            <person name="Lombard V."/>
            <person name="Magnuson J."/>
            <person name="Maillard F."/>
            <person name="Morin E."/>
            <person name="Murat C."/>
            <person name="Nolan M."/>
            <person name="Ohm R."/>
            <person name="Pangilinan J."/>
            <person name="Pereira M."/>
            <person name="Perotto S."/>
            <person name="Peter M."/>
            <person name="Riley R."/>
            <person name="Sitrit Y."/>
            <person name="Stielow B."/>
            <person name="Szollosi G."/>
            <person name="Zifcakova L."/>
            <person name="Stursova M."/>
            <person name="Spatafora J.W."/>
            <person name="Tedersoo L."/>
            <person name="Vaario L.-M."/>
            <person name="Yamada A."/>
            <person name="Yan M."/>
            <person name="Wang P."/>
            <person name="Xu J."/>
            <person name="Bruns T."/>
            <person name="Baldrian P."/>
            <person name="Vilgalys R."/>
            <person name="Henrissat B."/>
            <person name="Grigoriev I.V."/>
            <person name="Hibbett D."/>
            <person name="Nagy L.G."/>
            <person name="Martin F.M."/>
        </authorList>
    </citation>
    <scope>NUCLEOTIDE SEQUENCE</scope>
    <source>
        <strain evidence="2">BED1</strain>
    </source>
</reference>
<dbReference type="AlphaFoldDB" id="A0AAD4BYZ0"/>
<dbReference type="PANTHER" id="PTHR48079:SF6">
    <property type="entry name" value="NAD(P)-BINDING DOMAIN-CONTAINING PROTEIN-RELATED"/>
    <property type="match status" value="1"/>
</dbReference>
<dbReference type="Pfam" id="PF05368">
    <property type="entry name" value="NmrA"/>
    <property type="match status" value="1"/>
</dbReference>
<protein>
    <recommendedName>
        <fullName evidence="1">NmrA-like domain-containing protein</fullName>
    </recommendedName>
</protein>
<dbReference type="InterPro" id="IPR008030">
    <property type="entry name" value="NmrA-like"/>
</dbReference>
<dbReference type="Proteomes" id="UP001194468">
    <property type="component" value="Unassembled WGS sequence"/>
</dbReference>
<dbReference type="EMBL" id="WHUW01000007">
    <property type="protein sequence ID" value="KAF8443915.1"/>
    <property type="molecule type" value="Genomic_DNA"/>
</dbReference>
<evidence type="ECO:0000313" key="2">
    <source>
        <dbReference type="EMBL" id="KAF8443915.1"/>
    </source>
</evidence>
<accession>A0AAD4BYZ0</accession>